<proteinExistence type="predicted"/>
<evidence type="ECO:0000313" key="2">
    <source>
        <dbReference type="Proteomes" id="UP000245533"/>
    </source>
</evidence>
<dbReference type="Proteomes" id="UP000245533">
    <property type="component" value="Unassembled WGS sequence"/>
</dbReference>
<accession>A0A316TL77</accession>
<evidence type="ECO:0000313" key="1">
    <source>
        <dbReference type="EMBL" id="PWN05323.1"/>
    </source>
</evidence>
<dbReference type="EMBL" id="QGGB01000010">
    <property type="protein sequence ID" value="PWN05323.1"/>
    <property type="molecule type" value="Genomic_DNA"/>
</dbReference>
<dbReference type="AlphaFoldDB" id="A0A316TL77"/>
<name>A0A316TL77_9BACT</name>
<protein>
    <submittedName>
        <fullName evidence="1">Uncharacterized protein</fullName>
    </submittedName>
</protein>
<sequence>MQSTTLKLCKIRKALLTGECSESVTFATAYFQLYQYLFSYKLRQATVPEGWEQRQQSTGKIDPFVIFLLFL</sequence>
<comment type="caution">
    <text evidence="1">The sequence shown here is derived from an EMBL/GenBank/DDBJ whole genome shotgun (WGS) entry which is preliminary data.</text>
</comment>
<reference evidence="1 2" key="1">
    <citation type="submission" date="2018-05" db="EMBL/GenBank/DDBJ databases">
        <title>Rhodohalobacter halophilus gen. nov., sp. nov., a moderately halophilic member of the family Balneolaceae.</title>
        <authorList>
            <person name="Liu Z.-W."/>
        </authorList>
    </citation>
    <scope>NUCLEOTIDE SEQUENCE [LARGE SCALE GENOMIC DNA]</scope>
    <source>
        <strain evidence="1 2">8A47</strain>
    </source>
</reference>
<keyword evidence="2" id="KW-1185">Reference proteome</keyword>
<organism evidence="1 2">
    <name type="scientific">Rhodohalobacter mucosus</name>
    <dbReference type="NCBI Taxonomy" id="2079485"/>
    <lineage>
        <taxon>Bacteria</taxon>
        <taxon>Pseudomonadati</taxon>
        <taxon>Balneolota</taxon>
        <taxon>Balneolia</taxon>
        <taxon>Balneolales</taxon>
        <taxon>Balneolaceae</taxon>
        <taxon>Rhodohalobacter</taxon>
    </lineage>
</organism>
<gene>
    <name evidence="1" type="ORF">DDZ15_14735</name>
</gene>